<organism evidence="3 4">
    <name type="scientific">Aphanomyces stellatus</name>
    <dbReference type="NCBI Taxonomy" id="120398"/>
    <lineage>
        <taxon>Eukaryota</taxon>
        <taxon>Sar</taxon>
        <taxon>Stramenopiles</taxon>
        <taxon>Oomycota</taxon>
        <taxon>Saprolegniomycetes</taxon>
        <taxon>Saprolegniales</taxon>
        <taxon>Verrucalvaceae</taxon>
        <taxon>Aphanomyces</taxon>
    </lineage>
</organism>
<feature type="compositionally biased region" description="Basic residues" evidence="1">
    <location>
        <begin position="272"/>
        <end position="281"/>
    </location>
</feature>
<name>A0A485KTT5_9STRA</name>
<feature type="compositionally biased region" description="Polar residues" evidence="1">
    <location>
        <begin position="436"/>
        <end position="455"/>
    </location>
</feature>
<accession>A0A485KTT5</accession>
<evidence type="ECO:0000313" key="2">
    <source>
        <dbReference type="EMBL" id="KAF0697579.1"/>
    </source>
</evidence>
<protein>
    <submittedName>
        <fullName evidence="3">Aste57867_11742 protein</fullName>
    </submittedName>
</protein>
<reference evidence="2" key="2">
    <citation type="submission" date="2019-06" db="EMBL/GenBank/DDBJ databases">
        <title>Genomics analysis of Aphanomyces spp. identifies a new class of oomycete effector associated with host adaptation.</title>
        <authorList>
            <person name="Gaulin E."/>
        </authorList>
    </citation>
    <scope>NUCLEOTIDE SEQUENCE</scope>
    <source>
        <strain evidence="2">CBS 578.67</strain>
    </source>
</reference>
<feature type="region of interest" description="Disordered" evidence="1">
    <location>
        <begin position="270"/>
        <end position="343"/>
    </location>
</feature>
<dbReference type="EMBL" id="CAADRA010005325">
    <property type="protein sequence ID" value="VFT88598.1"/>
    <property type="molecule type" value="Genomic_DNA"/>
</dbReference>
<evidence type="ECO:0000256" key="1">
    <source>
        <dbReference type="SAM" id="MobiDB-lite"/>
    </source>
</evidence>
<proteinExistence type="predicted"/>
<dbReference type="AlphaFoldDB" id="A0A485KTT5"/>
<dbReference type="OrthoDB" id="69973at2759"/>
<sequence>MVFLNVDSTKTPRSAQLALVVEKPLPTHAYPDEFMDCTLRLQNSDQLPRPISFHVALVHADTKLTTETSSHLVVDPATPLTFTSDTCTFRFQLRHVVKNMCLRCYLPDPHHMVSVLTSAFTIVQEKLVVIEQPPDVWFKDEGGRDKCMTVYIQVQAAPGHAVTPRIIPLELSLLYDTGELVQASASATSPSSGILKLFPDLRPNITDGHVRLSFRYVCATMTSSMTMLHALCSIEDVSKNHQNHSFMLQIAPESSNVYADIASVRTAPMAIRSKRNKRRLAGLKSPSQAAASSSSPSSSTSRPRMLPTPVHATPTTGSVDKTPVASRRNTSTSTPHNLPRARPSWSDTMQEWKVFGYEIHPDGSTNKQAPIYRCMACMALSDASQQASHSPSCGYYRHRHAQNHNTPRPQQRVQTPHMVYGYNHAYTANASTPMATNNPHTPAASYTPSNSQNHPMQHHPNAYTPTHQQQQQHGFAKPEPNIFLTSAAKPQTPSPADATPKPMMMLDMYMNAAAQANSNWPMQVMAMSMDNNASQQQLFSHPQESCVAFILAIMQTDLRGDKMGLAAFDQYQQLIGFYKEHNQAVPMNQQQQQQRGQMVFSPLAEFPFCDPTTTVSALESALQYGAPSVFALSKYMGNLVKLQEEALMHYWSQNLMQ</sequence>
<dbReference type="EMBL" id="VJMH01005304">
    <property type="protein sequence ID" value="KAF0697579.1"/>
    <property type="molecule type" value="Genomic_DNA"/>
</dbReference>
<gene>
    <name evidence="3" type="primary">Aste57867_11742</name>
    <name evidence="2" type="ORF">As57867_011698</name>
    <name evidence="3" type="ORF">ASTE57867_11742</name>
</gene>
<reference evidence="3 4" key="1">
    <citation type="submission" date="2019-03" db="EMBL/GenBank/DDBJ databases">
        <authorList>
            <person name="Gaulin E."/>
            <person name="Dumas B."/>
        </authorList>
    </citation>
    <scope>NUCLEOTIDE SEQUENCE [LARGE SCALE GENOMIC DNA]</scope>
    <source>
        <strain evidence="3">CBS 568.67</strain>
    </source>
</reference>
<evidence type="ECO:0000313" key="3">
    <source>
        <dbReference type="EMBL" id="VFT88598.1"/>
    </source>
</evidence>
<dbReference type="Proteomes" id="UP000332933">
    <property type="component" value="Unassembled WGS sequence"/>
</dbReference>
<keyword evidence="4" id="KW-1185">Reference proteome</keyword>
<feature type="region of interest" description="Disordered" evidence="1">
    <location>
        <begin position="436"/>
        <end position="469"/>
    </location>
</feature>
<evidence type="ECO:0000313" key="4">
    <source>
        <dbReference type="Proteomes" id="UP000332933"/>
    </source>
</evidence>
<feature type="compositionally biased region" description="Polar residues" evidence="1">
    <location>
        <begin position="327"/>
        <end position="336"/>
    </location>
</feature>
<feature type="compositionally biased region" description="Low complexity" evidence="1">
    <location>
        <begin position="285"/>
        <end position="303"/>
    </location>
</feature>